<organism evidence="1">
    <name type="scientific">Anguilla anguilla</name>
    <name type="common">European freshwater eel</name>
    <name type="synonym">Muraena anguilla</name>
    <dbReference type="NCBI Taxonomy" id="7936"/>
    <lineage>
        <taxon>Eukaryota</taxon>
        <taxon>Metazoa</taxon>
        <taxon>Chordata</taxon>
        <taxon>Craniata</taxon>
        <taxon>Vertebrata</taxon>
        <taxon>Euteleostomi</taxon>
        <taxon>Actinopterygii</taxon>
        <taxon>Neopterygii</taxon>
        <taxon>Teleostei</taxon>
        <taxon>Anguilliformes</taxon>
        <taxon>Anguillidae</taxon>
        <taxon>Anguilla</taxon>
    </lineage>
</organism>
<dbReference type="EMBL" id="GBXM01044555">
    <property type="protein sequence ID" value="JAH64022.1"/>
    <property type="molecule type" value="Transcribed_RNA"/>
</dbReference>
<reference evidence="1" key="2">
    <citation type="journal article" date="2015" name="Fish Shellfish Immunol.">
        <title>Early steps in the European eel (Anguilla anguilla)-Vibrio vulnificus interaction in the gills: Role of the RtxA13 toxin.</title>
        <authorList>
            <person name="Callol A."/>
            <person name="Pajuelo D."/>
            <person name="Ebbesson L."/>
            <person name="Teles M."/>
            <person name="MacKenzie S."/>
            <person name="Amaro C."/>
        </authorList>
    </citation>
    <scope>NUCLEOTIDE SEQUENCE</scope>
</reference>
<sequence length="18" mass="1999">MNLKSLIWQKLPVALSSA</sequence>
<evidence type="ECO:0000313" key="1">
    <source>
        <dbReference type="EMBL" id="JAH64022.1"/>
    </source>
</evidence>
<protein>
    <submittedName>
        <fullName evidence="1">Uncharacterized protein</fullName>
    </submittedName>
</protein>
<reference evidence="1" key="1">
    <citation type="submission" date="2014-11" db="EMBL/GenBank/DDBJ databases">
        <authorList>
            <person name="Amaro Gonzalez C."/>
        </authorList>
    </citation>
    <scope>NUCLEOTIDE SEQUENCE</scope>
</reference>
<proteinExistence type="predicted"/>
<accession>A0A0E9UE23</accession>
<name>A0A0E9UE23_ANGAN</name>
<dbReference type="AlphaFoldDB" id="A0A0E9UE23"/>